<dbReference type="AlphaFoldDB" id="A0A182VTN5"/>
<name>A0A182VTN5_9DIPT</name>
<protein>
    <submittedName>
        <fullName evidence="1">Uncharacterized protein</fullName>
    </submittedName>
</protein>
<reference evidence="1" key="2">
    <citation type="submission" date="2020-05" db="UniProtKB">
        <authorList>
            <consortium name="EnsemblMetazoa"/>
        </authorList>
    </citation>
    <scope>IDENTIFICATION</scope>
    <source>
        <strain evidence="1">MINIMUS1</strain>
    </source>
</reference>
<dbReference type="EnsemblMetazoa" id="AMIN001428-RA">
    <property type="protein sequence ID" value="AMIN001428-PA"/>
    <property type="gene ID" value="AMIN001428"/>
</dbReference>
<evidence type="ECO:0000313" key="2">
    <source>
        <dbReference type="Proteomes" id="UP000075920"/>
    </source>
</evidence>
<evidence type="ECO:0000313" key="1">
    <source>
        <dbReference type="EnsemblMetazoa" id="AMIN001428-PA"/>
    </source>
</evidence>
<accession>A0A182VTN5</accession>
<keyword evidence="2" id="KW-1185">Reference proteome</keyword>
<dbReference type="Proteomes" id="UP000075920">
    <property type="component" value="Unassembled WGS sequence"/>
</dbReference>
<reference evidence="2" key="1">
    <citation type="submission" date="2013-03" db="EMBL/GenBank/DDBJ databases">
        <title>The Genome Sequence of Anopheles minimus MINIMUS1.</title>
        <authorList>
            <consortium name="The Broad Institute Genomics Platform"/>
            <person name="Neafsey D.E."/>
            <person name="Walton C."/>
            <person name="Walker B."/>
            <person name="Young S.K."/>
            <person name="Zeng Q."/>
            <person name="Gargeya S."/>
            <person name="Fitzgerald M."/>
            <person name="Haas B."/>
            <person name="Abouelleil A."/>
            <person name="Allen A.W."/>
            <person name="Alvarado L."/>
            <person name="Arachchi H.M."/>
            <person name="Berlin A.M."/>
            <person name="Chapman S.B."/>
            <person name="Gainer-Dewar J."/>
            <person name="Goldberg J."/>
            <person name="Griggs A."/>
            <person name="Gujja S."/>
            <person name="Hansen M."/>
            <person name="Howarth C."/>
            <person name="Imamovic A."/>
            <person name="Ireland A."/>
            <person name="Larimer J."/>
            <person name="McCowan C."/>
            <person name="Murphy C."/>
            <person name="Pearson M."/>
            <person name="Poon T.W."/>
            <person name="Priest M."/>
            <person name="Roberts A."/>
            <person name="Saif S."/>
            <person name="Shea T."/>
            <person name="Sisk P."/>
            <person name="Sykes S."/>
            <person name="Wortman J."/>
            <person name="Nusbaum C."/>
            <person name="Birren B."/>
        </authorList>
    </citation>
    <scope>NUCLEOTIDE SEQUENCE [LARGE SCALE GENOMIC DNA]</scope>
    <source>
        <strain evidence="2">MINIMUS1</strain>
    </source>
</reference>
<organism evidence="1 2">
    <name type="scientific">Anopheles minimus</name>
    <dbReference type="NCBI Taxonomy" id="112268"/>
    <lineage>
        <taxon>Eukaryota</taxon>
        <taxon>Metazoa</taxon>
        <taxon>Ecdysozoa</taxon>
        <taxon>Arthropoda</taxon>
        <taxon>Hexapoda</taxon>
        <taxon>Insecta</taxon>
        <taxon>Pterygota</taxon>
        <taxon>Neoptera</taxon>
        <taxon>Endopterygota</taxon>
        <taxon>Diptera</taxon>
        <taxon>Nematocera</taxon>
        <taxon>Culicoidea</taxon>
        <taxon>Culicidae</taxon>
        <taxon>Anophelinae</taxon>
        <taxon>Anopheles</taxon>
    </lineage>
</organism>
<proteinExistence type="predicted"/>
<dbReference type="VEuPathDB" id="VectorBase:AMIN001428"/>
<sequence length="156" mass="18171">MRIHPNDGHIFAVMQMAIDGPDRNRMIASKRDAQSIVIQHLRHLLRRYLLDVIYQTRISDSFRTESHSLLTLAFIKRHTNDSDSLVIDLLWLDRRKGRIGRRDSRVLQQISSQGVMLGLLKKNPLPNESSLCEHSTTHVFRFESSELICPNARWED</sequence>